<sequence>MHFFDTTPTGRILTRFSKDVDVLDSTLPELLLDWVICAVEVTFFLWDGEHDFEFPLLGRRSLLSVSITTFFKLIVNNHFTFIYFFHFRILILCDVSLLLLR</sequence>
<organism evidence="6">
    <name type="scientific">Culex pipiens</name>
    <name type="common">House mosquito</name>
    <dbReference type="NCBI Taxonomy" id="7175"/>
    <lineage>
        <taxon>Eukaryota</taxon>
        <taxon>Metazoa</taxon>
        <taxon>Ecdysozoa</taxon>
        <taxon>Arthropoda</taxon>
        <taxon>Hexapoda</taxon>
        <taxon>Insecta</taxon>
        <taxon>Pterygota</taxon>
        <taxon>Neoptera</taxon>
        <taxon>Endopterygota</taxon>
        <taxon>Diptera</taxon>
        <taxon>Nematocera</taxon>
        <taxon>Culicoidea</taxon>
        <taxon>Culicidae</taxon>
        <taxon>Culicinae</taxon>
        <taxon>Culicini</taxon>
        <taxon>Culex</taxon>
        <taxon>Culex</taxon>
    </lineage>
</organism>
<dbReference type="EMBL" id="HBUE01141706">
    <property type="protein sequence ID" value="CAG6501070.1"/>
    <property type="molecule type" value="Transcribed_RNA"/>
</dbReference>
<dbReference type="AlphaFoldDB" id="A0A8D8D1N2"/>
<dbReference type="GO" id="GO:0016020">
    <property type="term" value="C:membrane"/>
    <property type="evidence" value="ECO:0007669"/>
    <property type="project" value="InterPro"/>
</dbReference>
<accession>A0A8D8D1N2</accession>
<dbReference type="Pfam" id="PF00664">
    <property type="entry name" value="ABC_membrane"/>
    <property type="match status" value="1"/>
</dbReference>
<evidence type="ECO:0000259" key="5">
    <source>
        <dbReference type="PROSITE" id="PS50929"/>
    </source>
</evidence>
<proteinExistence type="predicted"/>
<dbReference type="GO" id="GO:0005524">
    <property type="term" value="F:ATP binding"/>
    <property type="evidence" value="ECO:0007669"/>
    <property type="project" value="InterPro"/>
</dbReference>
<keyword evidence="1 4" id="KW-0812">Transmembrane</keyword>
<protein>
    <submittedName>
        <fullName evidence="6">Canalicular multispecific organic anion transporter 1</fullName>
    </submittedName>
</protein>
<evidence type="ECO:0000256" key="4">
    <source>
        <dbReference type="SAM" id="Phobius"/>
    </source>
</evidence>
<evidence type="ECO:0000256" key="2">
    <source>
        <dbReference type="ARBA" id="ARBA00022989"/>
    </source>
</evidence>
<evidence type="ECO:0000256" key="1">
    <source>
        <dbReference type="ARBA" id="ARBA00022692"/>
    </source>
</evidence>
<evidence type="ECO:0000313" key="6">
    <source>
        <dbReference type="EMBL" id="CAG6501070.1"/>
    </source>
</evidence>
<keyword evidence="3 4" id="KW-0472">Membrane</keyword>
<dbReference type="GO" id="GO:0140359">
    <property type="term" value="F:ABC-type transporter activity"/>
    <property type="evidence" value="ECO:0007669"/>
    <property type="project" value="InterPro"/>
</dbReference>
<dbReference type="PROSITE" id="PS50929">
    <property type="entry name" value="ABC_TM1F"/>
    <property type="match status" value="1"/>
</dbReference>
<dbReference type="SUPFAM" id="SSF90123">
    <property type="entry name" value="ABC transporter transmembrane region"/>
    <property type="match status" value="1"/>
</dbReference>
<feature type="transmembrane region" description="Helical" evidence="4">
    <location>
        <begin position="81"/>
        <end position="100"/>
    </location>
</feature>
<reference evidence="6" key="1">
    <citation type="submission" date="2021-05" db="EMBL/GenBank/DDBJ databases">
        <authorList>
            <person name="Alioto T."/>
            <person name="Alioto T."/>
            <person name="Gomez Garrido J."/>
        </authorList>
    </citation>
    <scope>NUCLEOTIDE SEQUENCE</scope>
</reference>
<dbReference type="InterPro" id="IPR011527">
    <property type="entry name" value="ABC1_TM_dom"/>
</dbReference>
<feature type="domain" description="ABC transmembrane type-1" evidence="5">
    <location>
        <begin position="1"/>
        <end position="45"/>
    </location>
</feature>
<evidence type="ECO:0000256" key="3">
    <source>
        <dbReference type="ARBA" id="ARBA00023136"/>
    </source>
</evidence>
<dbReference type="InterPro" id="IPR036640">
    <property type="entry name" value="ABC1_TM_sf"/>
</dbReference>
<keyword evidence="2 4" id="KW-1133">Transmembrane helix</keyword>
<name>A0A8D8D1N2_CULPI</name>
<dbReference type="Gene3D" id="1.20.1560.10">
    <property type="entry name" value="ABC transporter type 1, transmembrane domain"/>
    <property type="match status" value="1"/>
</dbReference>